<name>A0A366LVQ2_9ACTN</name>
<dbReference type="SMART" id="SM00530">
    <property type="entry name" value="HTH_XRE"/>
    <property type="match status" value="1"/>
</dbReference>
<dbReference type="Pfam" id="PF13560">
    <property type="entry name" value="HTH_31"/>
    <property type="match status" value="1"/>
</dbReference>
<dbReference type="GO" id="GO:0003700">
    <property type="term" value="F:DNA-binding transcription factor activity"/>
    <property type="evidence" value="ECO:0007669"/>
    <property type="project" value="TreeGrafter"/>
</dbReference>
<protein>
    <recommendedName>
        <fullName evidence="3">HTH cro/C1-type domain-containing protein</fullName>
    </recommendedName>
</protein>
<evidence type="ECO:0000256" key="2">
    <source>
        <dbReference type="SAM" id="MobiDB-lite"/>
    </source>
</evidence>
<dbReference type="SUPFAM" id="SSF47413">
    <property type="entry name" value="lambda repressor-like DNA-binding domains"/>
    <property type="match status" value="1"/>
</dbReference>
<dbReference type="CDD" id="cd00093">
    <property type="entry name" value="HTH_XRE"/>
    <property type="match status" value="1"/>
</dbReference>
<reference evidence="4 5" key="1">
    <citation type="submission" date="2018-06" db="EMBL/GenBank/DDBJ databases">
        <title>Sphaerisporangium craniellae sp. nov., isolated from a marine sponge in the South China Sea.</title>
        <authorList>
            <person name="Li L."/>
        </authorList>
    </citation>
    <scope>NUCLEOTIDE SEQUENCE [LARGE SCALE GENOMIC DNA]</scope>
    <source>
        <strain evidence="4 5">LHW63015</strain>
    </source>
</reference>
<evidence type="ECO:0000313" key="4">
    <source>
        <dbReference type="EMBL" id="RBQ18026.1"/>
    </source>
</evidence>
<dbReference type="Proteomes" id="UP000253303">
    <property type="component" value="Unassembled WGS sequence"/>
</dbReference>
<dbReference type="OrthoDB" id="3188736at2"/>
<dbReference type="AlphaFoldDB" id="A0A366LVQ2"/>
<proteinExistence type="predicted"/>
<dbReference type="PANTHER" id="PTHR46797:SF1">
    <property type="entry name" value="METHYLPHOSPHONATE SYNTHASE"/>
    <property type="match status" value="1"/>
</dbReference>
<sequence>MAQPRGERDPAVTVHFFPPHDPQPKRGEDPSAGNGSIVELGRRWPKEPLRSLLGKALRRFRRDQRRTLADVAVAASISVPYLSEVERGRKEVSSEILAAICDALGIELAELLTAVVTDLTPTRPAWHVSPPAPNLTHPTPPGPGTVVSLFAA</sequence>
<dbReference type="GO" id="GO:0005829">
    <property type="term" value="C:cytosol"/>
    <property type="evidence" value="ECO:0007669"/>
    <property type="project" value="TreeGrafter"/>
</dbReference>
<dbReference type="Gene3D" id="1.10.260.40">
    <property type="entry name" value="lambda repressor-like DNA-binding domains"/>
    <property type="match status" value="1"/>
</dbReference>
<evidence type="ECO:0000259" key="3">
    <source>
        <dbReference type="PROSITE" id="PS50943"/>
    </source>
</evidence>
<dbReference type="PANTHER" id="PTHR46797">
    <property type="entry name" value="HTH-TYPE TRANSCRIPTIONAL REGULATOR"/>
    <property type="match status" value="1"/>
</dbReference>
<gene>
    <name evidence="4" type="ORF">DP939_21890</name>
</gene>
<dbReference type="PROSITE" id="PS50943">
    <property type="entry name" value="HTH_CROC1"/>
    <property type="match status" value="1"/>
</dbReference>
<dbReference type="GO" id="GO:0003677">
    <property type="term" value="F:DNA binding"/>
    <property type="evidence" value="ECO:0007669"/>
    <property type="project" value="UniProtKB-KW"/>
</dbReference>
<dbReference type="InterPro" id="IPR010982">
    <property type="entry name" value="Lambda_DNA-bd_dom_sf"/>
</dbReference>
<evidence type="ECO:0000256" key="1">
    <source>
        <dbReference type="ARBA" id="ARBA00023125"/>
    </source>
</evidence>
<feature type="region of interest" description="Disordered" evidence="2">
    <location>
        <begin position="1"/>
        <end position="40"/>
    </location>
</feature>
<evidence type="ECO:0000313" key="5">
    <source>
        <dbReference type="Proteomes" id="UP000253303"/>
    </source>
</evidence>
<feature type="domain" description="HTH cro/C1-type" evidence="3">
    <location>
        <begin position="57"/>
        <end position="111"/>
    </location>
</feature>
<organism evidence="4 5">
    <name type="scientific">Spongiactinospora rosea</name>
    <dbReference type="NCBI Taxonomy" id="2248750"/>
    <lineage>
        <taxon>Bacteria</taxon>
        <taxon>Bacillati</taxon>
        <taxon>Actinomycetota</taxon>
        <taxon>Actinomycetes</taxon>
        <taxon>Streptosporangiales</taxon>
        <taxon>Streptosporangiaceae</taxon>
        <taxon>Spongiactinospora</taxon>
    </lineage>
</organism>
<dbReference type="EMBL" id="QMEY01000009">
    <property type="protein sequence ID" value="RBQ18026.1"/>
    <property type="molecule type" value="Genomic_DNA"/>
</dbReference>
<keyword evidence="1" id="KW-0238">DNA-binding</keyword>
<keyword evidence="5" id="KW-1185">Reference proteome</keyword>
<feature type="compositionally biased region" description="Basic and acidic residues" evidence="2">
    <location>
        <begin position="1"/>
        <end position="10"/>
    </location>
</feature>
<dbReference type="InterPro" id="IPR050807">
    <property type="entry name" value="TransReg_Diox_bact_type"/>
</dbReference>
<dbReference type="InterPro" id="IPR001387">
    <property type="entry name" value="Cro/C1-type_HTH"/>
</dbReference>
<comment type="caution">
    <text evidence="4">The sequence shown here is derived from an EMBL/GenBank/DDBJ whole genome shotgun (WGS) entry which is preliminary data.</text>
</comment>
<accession>A0A366LVQ2</accession>